<reference evidence="1 2" key="1">
    <citation type="journal article" date="2023" name="Sci. Data">
        <title>Genome assembly of the Korean intertidal mud-creeper Batillaria attramentaria.</title>
        <authorList>
            <person name="Patra A.K."/>
            <person name="Ho P.T."/>
            <person name="Jun S."/>
            <person name="Lee S.J."/>
            <person name="Kim Y."/>
            <person name="Won Y.J."/>
        </authorList>
    </citation>
    <scope>NUCLEOTIDE SEQUENCE [LARGE SCALE GENOMIC DNA]</scope>
    <source>
        <strain evidence="1">Wonlab-2016</strain>
    </source>
</reference>
<sequence length="88" mass="9728">MIWVLPCRGSLEAGFPAVFVQIVLARPCRSLAVSAIHLPCFPRPLAVRGARQKLAGQSGHVTAFWWRSRPTIWENMSLSGGKLCPEIE</sequence>
<gene>
    <name evidence="1" type="ORF">BaRGS_00029446</name>
</gene>
<proteinExistence type="predicted"/>
<evidence type="ECO:0000313" key="2">
    <source>
        <dbReference type="Proteomes" id="UP001519460"/>
    </source>
</evidence>
<organism evidence="1 2">
    <name type="scientific">Batillaria attramentaria</name>
    <dbReference type="NCBI Taxonomy" id="370345"/>
    <lineage>
        <taxon>Eukaryota</taxon>
        <taxon>Metazoa</taxon>
        <taxon>Spiralia</taxon>
        <taxon>Lophotrochozoa</taxon>
        <taxon>Mollusca</taxon>
        <taxon>Gastropoda</taxon>
        <taxon>Caenogastropoda</taxon>
        <taxon>Sorbeoconcha</taxon>
        <taxon>Cerithioidea</taxon>
        <taxon>Batillariidae</taxon>
        <taxon>Batillaria</taxon>
    </lineage>
</organism>
<evidence type="ECO:0000313" key="1">
    <source>
        <dbReference type="EMBL" id="KAK7479276.1"/>
    </source>
</evidence>
<dbReference type="AlphaFoldDB" id="A0ABD0JX31"/>
<dbReference type="Proteomes" id="UP001519460">
    <property type="component" value="Unassembled WGS sequence"/>
</dbReference>
<protein>
    <recommendedName>
        <fullName evidence="3">Secreted protein</fullName>
    </recommendedName>
</protein>
<dbReference type="EMBL" id="JACVVK020000306">
    <property type="protein sequence ID" value="KAK7479276.1"/>
    <property type="molecule type" value="Genomic_DNA"/>
</dbReference>
<name>A0ABD0JX31_9CAEN</name>
<evidence type="ECO:0008006" key="3">
    <source>
        <dbReference type="Google" id="ProtNLM"/>
    </source>
</evidence>
<accession>A0ABD0JX31</accession>
<keyword evidence="2" id="KW-1185">Reference proteome</keyword>
<comment type="caution">
    <text evidence="1">The sequence shown here is derived from an EMBL/GenBank/DDBJ whole genome shotgun (WGS) entry which is preliminary data.</text>
</comment>